<evidence type="ECO:0000256" key="12">
    <source>
        <dbReference type="HAMAP-Rule" id="MF_01916"/>
    </source>
</evidence>
<comment type="similarity">
    <text evidence="12">Belongs to the phospholipase D family. Cardiolipin synthase subfamily.</text>
</comment>
<keyword evidence="6" id="KW-0677">Repeat</keyword>
<dbReference type="PANTHER" id="PTHR21248:SF22">
    <property type="entry name" value="PHOSPHOLIPASE D"/>
    <property type="match status" value="1"/>
</dbReference>
<dbReference type="PANTHER" id="PTHR21248">
    <property type="entry name" value="CARDIOLIPIN SYNTHASE"/>
    <property type="match status" value="1"/>
</dbReference>
<dbReference type="HAMAP" id="MF_01916">
    <property type="entry name" value="Cardiolipin_synth_Cls"/>
    <property type="match status" value="1"/>
</dbReference>
<feature type="active site" evidence="12">
    <location>
        <position position="216"/>
    </location>
</feature>
<keyword evidence="10 12" id="KW-0594">Phospholipid biosynthesis</keyword>
<dbReference type="InterPro" id="IPR027379">
    <property type="entry name" value="CLS_N"/>
</dbReference>
<feature type="active site" evidence="12">
    <location>
        <position position="406"/>
    </location>
</feature>
<comment type="function">
    <text evidence="12">Catalyzes the reversible phosphatidyl group transfer from one phosphatidylglycerol molecule to another to form cardiolipin (CL) (diphosphatidylglycerol) and glycerol.</text>
</comment>
<keyword evidence="7 12" id="KW-1133">Transmembrane helix</keyword>
<dbReference type="RefSeq" id="WP_021981037.1">
    <property type="nucleotide sequence ID" value="NZ_CACRUT010000015.1"/>
</dbReference>
<dbReference type="InterPro" id="IPR001736">
    <property type="entry name" value="PLipase_D/transphosphatidylase"/>
</dbReference>
<keyword evidence="4 12" id="KW-0808">Transferase</keyword>
<dbReference type="SMART" id="SM00155">
    <property type="entry name" value="PLDc"/>
    <property type="match status" value="2"/>
</dbReference>
<organism evidence="14">
    <name type="scientific">Paraprevotella clara</name>
    <dbReference type="NCBI Taxonomy" id="454154"/>
    <lineage>
        <taxon>Bacteria</taxon>
        <taxon>Pseudomonadati</taxon>
        <taxon>Bacteroidota</taxon>
        <taxon>Bacteroidia</taxon>
        <taxon>Bacteroidales</taxon>
        <taxon>Prevotellaceae</taxon>
        <taxon>Paraprevotella</taxon>
    </lineage>
</organism>
<dbReference type="InterPro" id="IPR025202">
    <property type="entry name" value="PLD-like_dom"/>
</dbReference>
<dbReference type="EC" id="2.7.8.-" evidence="12 13"/>
<dbReference type="CDD" id="cd09112">
    <property type="entry name" value="PLDc_CLS_2"/>
    <property type="match status" value="1"/>
</dbReference>
<dbReference type="InterPro" id="IPR022924">
    <property type="entry name" value="Cardiolipin_synthase"/>
</dbReference>
<comment type="subcellular location">
    <subcellularLocation>
        <location evidence="1 12">Cell membrane</location>
        <topology evidence="1 12">Multi-pass membrane protein</topology>
    </subcellularLocation>
</comment>
<evidence type="ECO:0000256" key="13">
    <source>
        <dbReference type="NCBIfam" id="TIGR04265"/>
    </source>
</evidence>
<keyword evidence="9 12" id="KW-0472">Membrane</keyword>
<evidence type="ECO:0000256" key="8">
    <source>
        <dbReference type="ARBA" id="ARBA00023098"/>
    </source>
</evidence>
<evidence type="ECO:0000256" key="3">
    <source>
        <dbReference type="ARBA" id="ARBA00022516"/>
    </source>
</evidence>
<keyword evidence="2 12" id="KW-1003">Cell membrane</keyword>
<proteinExistence type="inferred from homology"/>
<dbReference type="Pfam" id="PF13396">
    <property type="entry name" value="PLDc_N"/>
    <property type="match status" value="1"/>
</dbReference>
<evidence type="ECO:0000256" key="4">
    <source>
        <dbReference type="ARBA" id="ARBA00022679"/>
    </source>
</evidence>
<keyword evidence="3 12" id="KW-0444">Lipid biosynthesis</keyword>
<dbReference type="PROSITE" id="PS50035">
    <property type="entry name" value="PLD"/>
    <property type="match status" value="2"/>
</dbReference>
<evidence type="ECO:0000256" key="9">
    <source>
        <dbReference type="ARBA" id="ARBA00023136"/>
    </source>
</evidence>
<keyword evidence="5 12" id="KW-0812">Transmembrane</keyword>
<dbReference type="AlphaFoldDB" id="A0A6N3E5J6"/>
<feature type="active site" evidence="12">
    <location>
        <position position="408"/>
    </location>
</feature>
<dbReference type="Gene3D" id="3.30.870.10">
    <property type="entry name" value="Endonuclease Chain A"/>
    <property type="match status" value="2"/>
</dbReference>
<dbReference type="Pfam" id="PF13091">
    <property type="entry name" value="PLDc_2"/>
    <property type="match status" value="2"/>
</dbReference>
<evidence type="ECO:0000256" key="1">
    <source>
        <dbReference type="ARBA" id="ARBA00004651"/>
    </source>
</evidence>
<comment type="catalytic activity">
    <reaction evidence="12">
        <text>2 a 1,2-diacyl-sn-glycero-3-phospho-(1'-sn-glycerol) = a cardiolipin + glycerol</text>
        <dbReference type="Rhea" id="RHEA:31451"/>
        <dbReference type="ChEBI" id="CHEBI:17754"/>
        <dbReference type="ChEBI" id="CHEBI:62237"/>
        <dbReference type="ChEBI" id="CHEBI:64716"/>
    </reaction>
</comment>
<gene>
    <name evidence="14" type="primary">clsA</name>
    <name evidence="14" type="ORF">PCLFYP37_02596</name>
</gene>
<evidence type="ECO:0000313" key="14">
    <source>
        <dbReference type="EMBL" id="VYU35078.1"/>
    </source>
</evidence>
<name>A0A6N3E5J6_9BACT</name>
<feature type="transmembrane region" description="Helical" evidence="12">
    <location>
        <begin position="36"/>
        <end position="56"/>
    </location>
</feature>
<feature type="transmembrane region" description="Helical" evidence="12">
    <location>
        <begin position="6"/>
        <end position="27"/>
    </location>
</feature>
<dbReference type="NCBIfam" id="TIGR04265">
    <property type="entry name" value="bac_cardiolipin"/>
    <property type="match status" value="1"/>
</dbReference>
<dbReference type="SUPFAM" id="SSF56024">
    <property type="entry name" value="Phospholipase D/nuclease"/>
    <property type="match status" value="2"/>
</dbReference>
<keyword evidence="8 12" id="KW-0443">Lipid metabolism</keyword>
<dbReference type="GO" id="GO:0008808">
    <property type="term" value="F:cardiolipin synthase activity"/>
    <property type="evidence" value="ECO:0007669"/>
    <property type="project" value="UniProtKB-UniRule"/>
</dbReference>
<evidence type="ECO:0000256" key="6">
    <source>
        <dbReference type="ARBA" id="ARBA00022737"/>
    </source>
</evidence>
<dbReference type="EMBL" id="CACRUT010000015">
    <property type="protein sequence ID" value="VYU35078.1"/>
    <property type="molecule type" value="Genomic_DNA"/>
</dbReference>
<protein>
    <recommendedName>
        <fullName evidence="12 13">Cardiolipin synthase</fullName>
        <shortName evidence="12">CL synthase</shortName>
        <ecNumber evidence="12 13">2.7.8.-</ecNumber>
    </recommendedName>
</protein>
<accession>A0A6N3E5J6</accession>
<evidence type="ECO:0000256" key="10">
    <source>
        <dbReference type="ARBA" id="ARBA00023209"/>
    </source>
</evidence>
<evidence type="ECO:0000256" key="5">
    <source>
        <dbReference type="ARBA" id="ARBA00022692"/>
    </source>
</evidence>
<evidence type="ECO:0000256" key="7">
    <source>
        <dbReference type="ARBA" id="ARBA00022989"/>
    </source>
</evidence>
<feature type="active site" evidence="12">
    <location>
        <position position="413"/>
    </location>
</feature>
<reference evidence="14" key="1">
    <citation type="submission" date="2019-11" db="EMBL/GenBank/DDBJ databases">
        <authorList>
            <person name="Feng L."/>
        </authorList>
    </citation>
    <scope>NUCLEOTIDE SEQUENCE</scope>
    <source>
        <strain evidence="14">PclaraLFYP37</strain>
    </source>
</reference>
<evidence type="ECO:0000256" key="11">
    <source>
        <dbReference type="ARBA" id="ARBA00023264"/>
    </source>
</evidence>
<dbReference type="CDD" id="cd09110">
    <property type="entry name" value="PLDc_CLS_1"/>
    <property type="match status" value="1"/>
</dbReference>
<dbReference type="GO" id="GO:0032049">
    <property type="term" value="P:cardiolipin biosynthetic process"/>
    <property type="evidence" value="ECO:0007669"/>
    <property type="project" value="UniProtKB-UniRule"/>
</dbReference>
<keyword evidence="11 12" id="KW-1208">Phospholipid metabolism</keyword>
<sequence>MFDVVIYSVLGAFYLFIVLSQMLVVILENRQPVKTVAWLMVLFSLPVVGLVIYFFFGRNRKREHFVSRACASQLARRSAVRFYQGGFPELPAEHKPLIKLFRRQSGSFPYPDNKIRFFISGEEMLDNLLRDIASARHHIHVEFYIIEDDKVGRLVREALATKAREGVSVRLVYDDVGCWNVKNRFFKQMEAEGIQVAAFLPVRFPKFTSKVDFRNHRKIVVIDGIIGYVGGMNLAERYFYQVDKNQPVWRDTHVRIMGNAVGGLQRAFLSDWYVAAGQTITDQVYYPREEECRKIMACDREPYVSRNALIQIVTSIPTAPWPDIMQGMILALLRARQYCYLQSPYFMPTERMLFALQTAALAGVDVRLMIPERTDKRFLTWASRSFLHDVIRAGVRVYLYQKGFLHSKTLVCDDTLMSCGSTNIDFRSFERNFEVNAFVYDKEAALHMKKVFQEDQSHCRMLNLETWETRSIWCRVAESSIRLLSPLL</sequence>
<feature type="active site" evidence="12">
    <location>
        <position position="218"/>
    </location>
</feature>
<dbReference type="GO" id="GO:0005886">
    <property type="term" value="C:plasma membrane"/>
    <property type="evidence" value="ECO:0007669"/>
    <property type="project" value="UniProtKB-SubCell"/>
</dbReference>
<evidence type="ECO:0000256" key="2">
    <source>
        <dbReference type="ARBA" id="ARBA00022475"/>
    </source>
</evidence>
<feature type="active site" evidence="12">
    <location>
        <position position="223"/>
    </location>
</feature>
<dbReference type="InterPro" id="IPR030874">
    <property type="entry name" value="Cardiolipin_synth_Firmi"/>
</dbReference>